<feature type="chain" id="PRO_5031467936" evidence="2">
    <location>
        <begin position="19"/>
        <end position="90"/>
    </location>
</feature>
<evidence type="ECO:0000313" key="3">
    <source>
        <dbReference type="EMBL" id="NIJ67011.1"/>
    </source>
</evidence>
<organism evidence="3 4">
    <name type="scientific">Sphingomonas leidyi</name>
    <dbReference type="NCBI Taxonomy" id="68569"/>
    <lineage>
        <taxon>Bacteria</taxon>
        <taxon>Pseudomonadati</taxon>
        <taxon>Pseudomonadota</taxon>
        <taxon>Alphaproteobacteria</taxon>
        <taxon>Sphingomonadales</taxon>
        <taxon>Sphingomonadaceae</taxon>
        <taxon>Sphingomonas</taxon>
    </lineage>
</organism>
<feature type="region of interest" description="Disordered" evidence="1">
    <location>
        <begin position="60"/>
        <end position="90"/>
    </location>
</feature>
<feature type="compositionally biased region" description="Basic and acidic residues" evidence="1">
    <location>
        <begin position="60"/>
        <end position="77"/>
    </location>
</feature>
<gene>
    <name evidence="3" type="ORF">FHR20_003989</name>
</gene>
<keyword evidence="4" id="KW-1185">Reference proteome</keyword>
<accession>A0A7X5V368</accession>
<feature type="signal peptide" evidence="2">
    <location>
        <begin position="1"/>
        <end position="18"/>
    </location>
</feature>
<evidence type="ECO:0000313" key="4">
    <source>
        <dbReference type="Proteomes" id="UP000564677"/>
    </source>
</evidence>
<reference evidence="3 4" key="1">
    <citation type="submission" date="2020-03" db="EMBL/GenBank/DDBJ databases">
        <title>Genomic Encyclopedia of Type Strains, Phase IV (KMG-IV): sequencing the most valuable type-strain genomes for metagenomic binning, comparative biology and taxonomic classification.</title>
        <authorList>
            <person name="Goeker M."/>
        </authorList>
    </citation>
    <scope>NUCLEOTIDE SEQUENCE [LARGE SCALE GENOMIC DNA]</scope>
    <source>
        <strain evidence="3 4">DSM 4733</strain>
    </source>
</reference>
<sequence length="90" mass="9658">MRFVPVLALLALATPALAHQDADGGADKKPKAEKKICRALISTGSIMGKRECRTKAEWDAMSDRSTNAREKLDRDMGGRTGGIGATRSND</sequence>
<dbReference type="EMBL" id="JAASQV010000005">
    <property type="protein sequence ID" value="NIJ67011.1"/>
    <property type="molecule type" value="Genomic_DNA"/>
</dbReference>
<keyword evidence="2" id="KW-0732">Signal</keyword>
<protein>
    <submittedName>
        <fullName evidence="3">Uncharacterized protein</fullName>
    </submittedName>
</protein>
<dbReference type="Proteomes" id="UP000564677">
    <property type="component" value="Unassembled WGS sequence"/>
</dbReference>
<proteinExistence type="predicted"/>
<name>A0A7X5V368_9SPHN</name>
<dbReference type="AlphaFoldDB" id="A0A7X5V368"/>
<comment type="caution">
    <text evidence="3">The sequence shown here is derived from an EMBL/GenBank/DDBJ whole genome shotgun (WGS) entry which is preliminary data.</text>
</comment>
<evidence type="ECO:0000256" key="2">
    <source>
        <dbReference type="SAM" id="SignalP"/>
    </source>
</evidence>
<evidence type="ECO:0000256" key="1">
    <source>
        <dbReference type="SAM" id="MobiDB-lite"/>
    </source>
</evidence>
<dbReference type="RefSeq" id="WP_167301320.1">
    <property type="nucleotide sequence ID" value="NZ_CP170557.1"/>
</dbReference>